<sequence>MEKAKRKQIDIEWNQRKEANRFHNLALLGVNHISRETLEKLVRRKSWFGQPKPPKIKSK</sequence>
<dbReference type="EMBL" id="LBWB01000016">
    <property type="protein sequence ID" value="KKR00166.1"/>
    <property type="molecule type" value="Genomic_DNA"/>
</dbReference>
<evidence type="ECO:0000313" key="2">
    <source>
        <dbReference type="Proteomes" id="UP000033881"/>
    </source>
</evidence>
<comment type="caution">
    <text evidence="1">The sequence shown here is derived from an EMBL/GenBank/DDBJ whole genome shotgun (WGS) entry which is preliminary data.</text>
</comment>
<name>A0A0G0MIJ5_9BACT</name>
<gene>
    <name evidence="1" type="ORF">UT24_C0016G0055</name>
</gene>
<reference evidence="1 2" key="1">
    <citation type="journal article" date="2015" name="Nature">
        <title>rRNA introns, odd ribosomes, and small enigmatic genomes across a large radiation of phyla.</title>
        <authorList>
            <person name="Brown C.T."/>
            <person name="Hug L.A."/>
            <person name="Thomas B.C."/>
            <person name="Sharon I."/>
            <person name="Castelle C.J."/>
            <person name="Singh A."/>
            <person name="Wilkins M.J."/>
            <person name="Williams K.H."/>
            <person name="Banfield J.F."/>
        </authorList>
    </citation>
    <scope>NUCLEOTIDE SEQUENCE [LARGE SCALE GENOMIC DNA]</scope>
</reference>
<proteinExistence type="predicted"/>
<evidence type="ECO:0000313" key="1">
    <source>
        <dbReference type="EMBL" id="KKR00166.1"/>
    </source>
</evidence>
<dbReference type="AlphaFoldDB" id="A0A0G0MIJ5"/>
<dbReference type="Proteomes" id="UP000033881">
    <property type="component" value="Unassembled WGS sequence"/>
</dbReference>
<protein>
    <submittedName>
        <fullName evidence="1">Uncharacterized protein</fullName>
    </submittedName>
</protein>
<accession>A0A0G0MIJ5</accession>
<organism evidence="1 2">
    <name type="scientific">Candidatus Woesebacteria bacterium GW2011_GWB1_39_12</name>
    <dbReference type="NCBI Taxonomy" id="1618574"/>
    <lineage>
        <taxon>Bacteria</taxon>
        <taxon>Candidatus Woeseibacteriota</taxon>
    </lineage>
</organism>
<dbReference type="STRING" id="1618574.UT24_C0016G0055"/>